<evidence type="ECO:0000313" key="12">
    <source>
        <dbReference type="EMBL" id="EFI92067.1"/>
    </source>
</evidence>
<dbReference type="InterPro" id="IPR050173">
    <property type="entry name" value="ABC_transporter_C-like"/>
</dbReference>
<evidence type="ECO:0008006" key="14">
    <source>
        <dbReference type="Google" id="ProtNLM"/>
    </source>
</evidence>
<feature type="transmembrane region" description="Helical" evidence="9">
    <location>
        <begin position="1053"/>
        <end position="1071"/>
    </location>
</feature>
<dbReference type="GO" id="GO:0005524">
    <property type="term" value="F:ATP binding"/>
    <property type="evidence" value="ECO:0007669"/>
    <property type="project" value="UniProtKB-KW"/>
</dbReference>
<dbReference type="VEuPathDB" id="FungiDB:SCHCODRAFT_01193774"/>
<evidence type="ECO:0000256" key="6">
    <source>
        <dbReference type="ARBA" id="ARBA00022840"/>
    </source>
</evidence>
<dbReference type="FunCoup" id="D8QJD3">
    <property type="interactions" value="34"/>
</dbReference>
<protein>
    <recommendedName>
        <fullName evidence="14">P-loop containing nucleoside triphosphate hydrolase protein</fullName>
    </recommendedName>
</protein>
<dbReference type="InterPro" id="IPR003439">
    <property type="entry name" value="ABC_transporter-like_ATP-bd"/>
</dbReference>
<feature type="transmembrane region" description="Helical" evidence="9">
    <location>
        <begin position="840"/>
        <end position="863"/>
    </location>
</feature>
<dbReference type="CDD" id="cd18604">
    <property type="entry name" value="ABC_6TM_VMR1_D2_like"/>
    <property type="match status" value="1"/>
</dbReference>
<feature type="domain" description="ABC transmembrane type-1" evidence="11">
    <location>
        <begin position="174"/>
        <end position="465"/>
    </location>
</feature>
<evidence type="ECO:0000256" key="3">
    <source>
        <dbReference type="ARBA" id="ARBA00022692"/>
    </source>
</evidence>
<gene>
    <name evidence="12" type="ORF">SCHCODRAFT_61730</name>
</gene>
<dbReference type="Gene3D" id="3.40.50.300">
    <property type="entry name" value="P-loop containing nucleotide triphosphate hydrolases"/>
    <property type="match status" value="2"/>
</dbReference>
<dbReference type="PROSITE" id="PS50929">
    <property type="entry name" value="ABC_TM1F"/>
    <property type="match status" value="2"/>
</dbReference>
<organism evidence="13">
    <name type="scientific">Schizophyllum commune (strain H4-8 / FGSC 9210)</name>
    <name type="common">Split gill fungus</name>
    <dbReference type="NCBI Taxonomy" id="578458"/>
    <lineage>
        <taxon>Eukaryota</taxon>
        <taxon>Fungi</taxon>
        <taxon>Dikarya</taxon>
        <taxon>Basidiomycota</taxon>
        <taxon>Agaricomycotina</taxon>
        <taxon>Agaricomycetes</taxon>
        <taxon>Agaricomycetidae</taxon>
        <taxon>Agaricales</taxon>
        <taxon>Schizophyllaceae</taxon>
        <taxon>Schizophyllum</taxon>
    </lineage>
</organism>
<dbReference type="Pfam" id="PF00005">
    <property type="entry name" value="ABC_tran"/>
    <property type="match status" value="2"/>
</dbReference>
<feature type="domain" description="ABC transporter" evidence="10">
    <location>
        <begin position="506"/>
        <end position="738"/>
    </location>
</feature>
<dbReference type="InParanoid" id="D8QJD3"/>
<dbReference type="SUPFAM" id="SSF52540">
    <property type="entry name" value="P-loop containing nucleoside triphosphate hydrolases"/>
    <property type="match status" value="2"/>
</dbReference>
<feature type="non-terminal residue" evidence="12">
    <location>
        <position position="1"/>
    </location>
</feature>
<dbReference type="InterPro" id="IPR036640">
    <property type="entry name" value="ABC1_TM_sf"/>
</dbReference>
<accession>D8QJD3</accession>
<feature type="transmembrane region" description="Helical" evidence="9">
    <location>
        <begin position="15"/>
        <end position="36"/>
    </location>
</feature>
<dbReference type="GO" id="GO:0140359">
    <property type="term" value="F:ABC-type transporter activity"/>
    <property type="evidence" value="ECO:0007669"/>
    <property type="project" value="InterPro"/>
</dbReference>
<feature type="domain" description="ABC transporter" evidence="10">
    <location>
        <begin position="1121"/>
        <end position="1365"/>
    </location>
</feature>
<dbReference type="FunFam" id="3.40.50.300:FF:000838">
    <property type="entry name" value="ABC multidrug transporter (Eurofung)"/>
    <property type="match status" value="1"/>
</dbReference>
<comment type="subcellular location">
    <subcellularLocation>
        <location evidence="1">Membrane</location>
        <topology evidence="1">Multi-pass membrane protein</topology>
    </subcellularLocation>
</comment>
<evidence type="ECO:0000256" key="5">
    <source>
        <dbReference type="ARBA" id="ARBA00022741"/>
    </source>
</evidence>
<evidence type="ECO:0000259" key="10">
    <source>
        <dbReference type="PROSITE" id="PS50893"/>
    </source>
</evidence>
<dbReference type="SUPFAM" id="SSF90123">
    <property type="entry name" value="ABC transporter transmembrane region"/>
    <property type="match status" value="2"/>
</dbReference>
<evidence type="ECO:0000256" key="4">
    <source>
        <dbReference type="ARBA" id="ARBA00022737"/>
    </source>
</evidence>
<dbReference type="HOGENOM" id="CLU_000604_27_6_1"/>
<feature type="transmembrane region" description="Helical" evidence="9">
    <location>
        <begin position="170"/>
        <end position="188"/>
    </location>
</feature>
<feature type="transmembrane region" description="Helical" evidence="9">
    <location>
        <begin position="1020"/>
        <end position="1041"/>
    </location>
</feature>
<dbReference type="EMBL" id="GL377314">
    <property type="protein sequence ID" value="EFI92067.1"/>
    <property type="molecule type" value="Genomic_DNA"/>
</dbReference>
<dbReference type="Gene3D" id="1.20.1560.10">
    <property type="entry name" value="ABC transporter type 1, transmembrane domain"/>
    <property type="match status" value="2"/>
</dbReference>
<evidence type="ECO:0000313" key="13">
    <source>
        <dbReference type="Proteomes" id="UP000007431"/>
    </source>
</evidence>
<dbReference type="PROSITE" id="PS50893">
    <property type="entry name" value="ABC_TRANSPORTER_2"/>
    <property type="match status" value="2"/>
</dbReference>
<dbReference type="InterPro" id="IPR011527">
    <property type="entry name" value="ABC1_TM_dom"/>
</dbReference>
<dbReference type="PANTHER" id="PTHR24223">
    <property type="entry name" value="ATP-BINDING CASSETTE SUB-FAMILY C"/>
    <property type="match status" value="1"/>
</dbReference>
<dbReference type="InterPro" id="IPR027417">
    <property type="entry name" value="P-loop_NTPase"/>
</dbReference>
<dbReference type="PROSITE" id="PS00211">
    <property type="entry name" value="ABC_TRANSPORTER_1"/>
    <property type="match status" value="1"/>
</dbReference>
<dbReference type="GO" id="GO:0016887">
    <property type="term" value="F:ATP hydrolysis activity"/>
    <property type="evidence" value="ECO:0007669"/>
    <property type="project" value="InterPro"/>
</dbReference>
<dbReference type="CDD" id="cd03250">
    <property type="entry name" value="ABCC_MRP_domain1"/>
    <property type="match status" value="1"/>
</dbReference>
<dbReference type="Pfam" id="PF00664">
    <property type="entry name" value="ABC_membrane"/>
    <property type="match status" value="2"/>
</dbReference>
<evidence type="ECO:0000256" key="9">
    <source>
        <dbReference type="SAM" id="Phobius"/>
    </source>
</evidence>
<dbReference type="Proteomes" id="UP000007431">
    <property type="component" value="Unassembled WGS sequence"/>
</dbReference>
<dbReference type="CDD" id="cd18596">
    <property type="entry name" value="ABC_6TM_VMR1_D1_like"/>
    <property type="match status" value="1"/>
</dbReference>
<feature type="transmembrane region" description="Helical" evidence="9">
    <location>
        <begin position="970"/>
        <end position="990"/>
    </location>
</feature>
<dbReference type="SMART" id="SM00382">
    <property type="entry name" value="AAA"/>
    <property type="match status" value="2"/>
</dbReference>
<reference evidence="12 13" key="1">
    <citation type="journal article" date="2010" name="Nat. Biotechnol.">
        <title>Genome sequence of the model mushroom Schizophyllum commune.</title>
        <authorList>
            <person name="Ohm R.A."/>
            <person name="de Jong J.F."/>
            <person name="Lugones L.G."/>
            <person name="Aerts A."/>
            <person name="Kothe E."/>
            <person name="Stajich J.E."/>
            <person name="de Vries R.P."/>
            <person name="Record E."/>
            <person name="Levasseur A."/>
            <person name="Baker S.E."/>
            <person name="Bartholomew K.A."/>
            <person name="Coutinho P.M."/>
            <person name="Erdmann S."/>
            <person name="Fowler T.J."/>
            <person name="Gathman A.C."/>
            <person name="Lombard V."/>
            <person name="Henrissat B."/>
            <person name="Knabe N."/>
            <person name="Kuees U."/>
            <person name="Lilly W.W."/>
            <person name="Lindquist E."/>
            <person name="Lucas S."/>
            <person name="Magnuson J.K."/>
            <person name="Piumi F."/>
            <person name="Raudaskoski M."/>
            <person name="Salamov A."/>
            <person name="Schmutz J."/>
            <person name="Schwarze F.W.M.R."/>
            <person name="vanKuyk P.A."/>
            <person name="Horton J.S."/>
            <person name="Grigoriev I.V."/>
            <person name="Woesten H.A.B."/>
        </authorList>
    </citation>
    <scope>NUCLEOTIDE SEQUENCE [LARGE SCALE GENOMIC DNA]</scope>
    <source>
        <strain evidence="13">H4-8 / FGSC 9210</strain>
    </source>
</reference>
<feature type="transmembrane region" description="Helical" evidence="9">
    <location>
        <begin position="926"/>
        <end position="950"/>
    </location>
</feature>
<dbReference type="InterPro" id="IPR017871">
    <property type="entry name" value="ABC_transporter-like_CS"/>
</dbReference>
<feature type="domain" description="ABC transmembrane type-1" evidence="11">
    <location>
        <begin position="799"/>
        <end position="1071"/>
    </location>
</feature>
<dbReference type="InterPro" id="IPR003593">
    <property type="entry name" value="AAA+_ATPase"/>
</dbReference>
<proteinExistence type="predicted"/>
<feature type="transmembrane region" description="Helical" evidence="9">
    <location>
        <begin position="56"/>
        <end position="74"/>
    </location>
</feature>
<evidence type="ECO:0000256" key="8">
    <source>
        <dbReference type="ARBA" id="ARBA00023136"/>
    </source>
</evidence>
<evidence type="ECO:0000256" key="7">
    <source>
        <dbReference type="ARBA" id="ARBA00022989"/>
    </source>
</evidence>
<keyword evidence="4" id="KW-0677">Repeat</keyword>
<dbReference type="OMA" id="CQQFGMK"/>
<feature type="transmembrane region" description="Helical" evidence="9">
    <location>
        <begin position="298"/>
        <end position="319"/>
    </location>
</feature>
<dbReference type="PANTHER" id="PTHR24223:SF356">
    <property type="entry name" value="ATP-BINDING CASSETTE TRANSPORTER ABC4"/>
    <property type="match status" value="1"/>
</dbReference>
<evidence type="ECO:0000256" key="2">
    <source>
        <dbReference type="ARBA" id="ARBA00022448"/>
    </source>
</evidence>
<dbReference type="FunFam" id="1.20.1560.10:FF:000013">
    <property type="entry name" value="ABC transporter C family member 2"/>
    <property type="match status" value="1"/>
</dbReference>
<feature type="transmembrane region" description="Helical" evidence="9">
    <location>
        <begin position="793"/>
        <end position="820"/>
    </location>
</feature>
<name>D8QJD3_SCHCM</name>
<keyword evidence="7 9" id="KW-1133">Transmembrane helix</keyword>
<dbReference type="GO" id="GO:0016020">
    <property type="term" value="C:membrane"/>
    <property type="evidence" value="ECO:0007669"/>
    <property type="project" value="UniProtKB-SubCell"/>
</dbReference>
<keyword evidence="2" id="KW-0813">Transport</keyword>
<feature type="transmembrane region" description="Helical" evidence="9">
    <location>
        <begin position="409"/>
        <end position="426"/>
    </location>
</feature>
<keyword evidence="3 9" id="KW-0812">Transmembrane</keyword>
<dbReference type="CDD" id="cd03244">
    <property type="entry name" value="ABCC_MRP_domain2"/>
    <property type="match status" value="1"/>
</dbReference>
<sequence length="1381" mass="151420">YATALACAAMSRRPLAHCSTLHLTAILLVAFAVYVVRDVAPLAFYGGRPMDATGPLLWITVGLLLVTGIVLPLVSLGTHVPVNTDEPLPPSPEQKASVLSKLTFTFLNPIISLAQQKTTITLEDLPPISDTDDAGYLKERTFKTLDVLGGKRKRHIFFGLAKVFRLEYSLLVYSLVIQVFANFAAPVGVNRILHYIENGAAELIVRPWVWVALLFVGPTISSFALQWYIHLATRTTIRAEAIITQLIYEHALRLRTSSGSAKRSDSEDDAQPDTDSFLGRLNTLVTTDLQNIINGRDFVLILVYIPLNVVVGIVFLYSILGWSALVGLGVIILSLPLPSISARLIQRLDQERLRRVDARVQIITEVLSVVRMIKLFGWERKMKDKISQQRREELKYLLRRRIVEKTSEIVVYCIPIAVMLATYATYTAAMHEPLSASIVFSSMTVFDILREMIGLSMYIVTSAVTAKVSLDRIDTFLDPAKSDLLDALDISRDVRPPAEPPTTDAIGFSDAVFAWSDDADAFKLRVEGEVKFKSGKVNLIVGPTGSGKTSLLMALLGEMRYTPTSSSSWVNLPRDLGVAYAAQESWVQSDTIKDNILFGAPYEPERYEQVIHQCALKHDLDLFDAGDETEVGEKGVTLSGGQKARVTLARAVYSSASILLLDDILAALDVHTAKWIVEKCLAGPLVKGRTVLLVTHNIPLAQPLADAVVAVSDGHVSIEANIAAAISHDAVLAQEIKQDEEHLHDVLEVEQTKDADDKTTGKLVVEEEVEVGRITWDTFATYLYAAAGKQLPLFLVVWIAALALENVISVGSTWFLGYWASQYQIHDPSEVNVPNYLGGYGLLLLAQIIATAVAFLIFVFGGLRASKVLHAALANSILDTTLRWLDQTPTSRIISRFTADMATLDTELPHDVHFLCQLTTTLVVKLVAIVVLTPLFLIFGVAVGITGMFLGSAYMRAQMPLMRETSKAKAPVLAHFGASMAGLVSIRAYGAQRTVHATSIQHINQYTRAARISFDLQRWITIRMDALGAAFSTLLAIYLVYFKKSSSVGASTTGFSLNMAVGFSSMILFWVRMMNIQPGSFLFWLIIDSVERVKQYLEVEQERPATPEGKPPAYWPARGELDVRGLTASYSKGGPRVLRDISFHIASGERVGVVGRTGAGKTSLSLALLRCIECEGEVYYDGLSTASLNLEVLRNSITIIPQAPDMISGSLRENLDPFGEHDDATLNDALRAAGLFALQEHESSGNARASNIKIDLDTKIVSGGSNLSVGQRQIIALARALVRGSKLLILDEATSAIDYRTDSIIQESLRARLGNNVSLIVIAHRLQTVMDADKIMVLDTGKIVEFDRPRALFARPDSALRALAKESSDKDYLYQLAGVTP</sequence>
<evidence type="ECO:0000256" key="1">
    <source>
        <dbReference type="ARBA" id="ARBA00004141"/>
    </source>
</evidence>
<dbReference type="eggNOG" id="KOG0054">
    <property type="taxonomic scope" value="Eukaryota"/>
</dbReference>
<keyword evidence="5" id="KW-0547">Nucleotide-binding</keyword>
<evidence type="ECO:0000259" key="11">
    <source>
        <dbReference type="PROSITE" id="PS50929"/>
    </source>
</evidence>
<keyword evidence="6" id="KW-0067">ATP-binding</keyword>
<keyword evidence="8 9" id="KW-0472">Membrane</keyword>
<keyword evidence="13" id="KW-1185">Reference proteome</keyword>
<feature type="transmembrane region" description="Helical" evidence="9">
    <location>
        <begin position="325"/>
        <end position="345"/>
    </location>
</feature>
<feature type="transmembrane region" description="Helical" evidence="9">
    <location>
        <begin position="208"/>
        <end position="229"/>
    </location>
</feature>